<evidence type="ECO:0000256" key="7">
    <source>
        <dbReference type="PROSITE-ProRule" id="PRU00284"/>
    </source>
</evidence>
<evidence type="ECO:0000256" key="8">
    <source>
        <dbReference type="SAM" id="Coils"/>
    </source>
</evidence>
<keyword evidence="8" id="KW-0175">Coiled coil</keyword>
<dbReference type="PANTHER" id="PTHR32089">
    <property type="entry name" value="METHYL-ACCEPTING CHEMOTAXIS PROTEIN MCPB"/>
    <property type="match status" value="1"/>
</dbReference>
<dbReference type="EMBL" id="JBHLZN010000002">
    <property type="protein sequence ID" value="MFB9886201.1"/>
    <property type="molecule type" value="Genomic_DNA"/>
</dbReference>
<evidence type="ECO:0000259" key="11">
    <source>
        <dbReference type="PROSITE" id="PS50885"/>
    </source>
</evidence>
<dbReference type="CDD" id="cd11386">
    <property type="entry name" value="MCP_signal"/>
    <property type="match status" value="1"/>
</dbReference>
<dbReference type="InterPro" id="IPR004089">
    <property type="entry name" value="MCPsignal_dom"/>
</dbReference>
<reference evidence="12 13" key="1">
    <citation type="submission" date="2024-09" db="EMBL/GenBank/DDBJ databases">
        <authorList>
            <person name="Sun Q."/>
            <person name="Mori K."/>
        </authorList>
    </citation>
    <scope>NUCLEOTIDE SEQUENCE [LARGE SCALE GENOMIC DNA]</scope>
    <source>
        <strain evidence="12 13">ATCC 51285</strain>
    </source>
</reference>
<feature type="domain" description="HAMP" evidence="11">
    <location>
        <begin position="335"/>
        <end position="387"/>
    </location>
</feature>
<dbReference type="CDD" id="cd06225">
    <property type="entry name" value="HAMP"/>
    <property type="match status" value="1"/>
</dbReference>
<comment type="subcellular location">
    <subcellularLocation>
        <location evidence="1">Membrane</location>
        <topology evidence="1">Multi-pass membrane protein</topology>
    </subcellularLocation>
</comment>
<dbReference type="Pfam" id="PF00015">
    <property type="entry name" value="MCPsignal"/>
    <property type="match status" value="1"/>
</dbReference>
<accession>A0ABV5ZDF5</accession>
<evidence type="ECO:0000313" key="12">
    <source>
        <dbReference type="EMBL" id="MFB9886201.1"/>
    </source>
</evidence>
<dbReference type="RefSeq" id="WP_027311686.1">
    <property type="nucleotide sequence ID" value="NZ_JBHLZN010000002.1"/>
</dbReference>
<gene>
    <name evidence="12" type="ORF">ACFFLH_07270</name>
</gene>
<evidence type="ECO:0000256" key="4">
    <source>
        <dbReference type="ARBA" id="ARBA00023136"/>
    </source>
</evidence>
<organism evidence="12 13">
    <name type="scientific">Balneatrix alpica</name>
    <dbReference type="NCBI Taxonomy" id="75684"/>
    <lineage>
        <taxon>Bacteria</taxon>
        <taxon>Pseudomonadati</taxon>
        <taxon>Pseudomonadota</taxon>
        <taxon>Gammaproteobacteria</taxon>
        <taxon>Oceanospirillales</taxon>
        <taxon>Balneatrichaceae</taxon>
        <taxon>Balneatrix</taxon>
    </lineage>
</organism>
<dbReference type="SUPFAM" id="SSF58104">
    <property type="entry name" value="Methyl-accepting chemotaxis protein (MCP) signaling domain"/>
    <property type="match status" value="1"/>
</dbReference>
<dbReference type="Proteomes" id="UP001589628">
    <property type="component" value="Unassembled WGS sequence"/>
</dbReference>
<protein>
    <submittedName>
        <fullName evidence="12">Methyl-accepting chemotaxis protein</fullName>
    </submittedName>
</protein>
<dbReference type="InterPro" id="IPR004090">
    <property type="entry name" value="Chemotax_Me-accpt_rcpt"/>
</dbReference>
<dbReference type="PROSITE" id="PS50111">
    <property type="entry name" value="CHEMOTAXIS_TRANSDUC_2"/>
    <property type="match status" value="1"/>
</dbReference>
<feature type="domain" description="Methyl-accepting transducer" evidence="10">
    <location>
        <begin position="392"/>
        <end position="628"/>
    </location>
</feature>
<keyword evidence="13" id="KW-1185">Reference proteome</keyword>
<dbReference type="Gene3D" id="1.10.287.950">
    <property type="entry name" value="Methyl-accepting chemotaxis protein"/>
    <property type="match status" value="1"/>
</dbReference>
<evidence type="ECO:0000259" key="10">
    <source>
        <dbReference type="PROSITE" id="PS50111"/>
    </source>
</evidence>
<evidence type="ECO:0000256" key="1">
    <source>
        <dbReference type="ARBA" id="ARBA00004141"/>
    </source>
</evidence>
<comment type="similarity">
    <text evidence="6">Belongs to the methyl-accepting chemotaxis (MCP) protein family.</text>
</comment>
<dbReference type="SMART" id="SM00304">
    <property type="entry name" value="HAMP"/>
    <property type="match status" value="1"/>
</dbReference>
<evidence type="ECO:0000256" key="2">
    <source>
        <dbReference type="ARBA" id="ARBA00022692"/>
    </source>
</evidence>
<dbReference type="InterPro" id="IPR003660">
    <property type="entry name" value="HAMP_dom"/>
</dbReference>
<keyword evidence="2 9" id="KW-0812">Transmembrane</keyword>
<dbReference type="PROSITE" id="PS50885">
    <property type="entry name" value="HAMP"/>
    <property type="match status" value="1"/>
</dbReference>
<dbReference type="Pfam" id="PF00672">
    <property type="entry name" value="HAMP"/>
    <property type="match status" value="1"/>
</dbReference>
<comment type="caution">
    <text evidence="12">The sequence shown here is derived from an EMBL/GenBank/DDBJ whole genome shotgun (WGS) entry which is preliminary data.</text>
</comment>
<keyword evidence="3 9" id="KW-1133">Transmembrane helix</keyword>
<keyword evidence="4 9" id="KW-0472">Membrane</keyword>
<evidence type="ECO:0000256" key="6">
    <source>
        <dbReference type="ARBA" id="ARBA00029447"/>
    </source>
</evidence>
<evidence type="ECO:0000256" key="9">
    <source>
        <dbReference type="SAM" id="Phobius"/>
    </source>
</evidence>
<keyword evidence="5 7" id="KW-0807">Transducer</keyword>
<sequence length="664" mass="73245">MALGVTQRIVAGFALLLILLLAVGLSGYQSTEAINTKLQLVTDETNPLTQGAQQQVISMLQANKALQYFLVSEARERLDQEMAQFEADITRYQQTIDALEPFLAERPALAAQLDQARMAGQAYEQTARQLMTLHRDRLMLDQKVRQQRQQLGRQVDSLNNALRNYSLRAERTYGEGGPQQYSNRVLLLVNQTMEQFERFGVHQDVVELVRGLEGQAKQLEESFQAFAAADDKQAQKVQTLVKQVVFNLDNERGMLALFQAQSQLHQQMSQALRLAEQQIQATLAAAEGFASLTDAAAQQAKDAAAETISSSRVWLSAISLAGILAAVLIGWRVVVSIRSPLTQFRTAINQMTAGDMRIRMSIQRQDEFAELGKHLNELCSALQHTLQELAQEADRLTALAEQNTQISQQTTQAVDEQQLQLSATASAMQQMESTVQEVANRAGETLAAVGDTERLSVQVKQHVQRTLSSIRQQAEHIQRGGQVSGELNTYSKQIDSILEAIRDIAAQTNLLALNAAIEAARAGEQGRGFSVVADEVRTLASRTQESTGEIQQMIEQMQGRIREVAKAMESSQQQTEQCVNLAATAGHTLEKIGPAIQLIQDMNTQIASATHQQSATAQTVSDSVQAIHKATERSAEGAKQTSKSSQSLLDLAQFQRRVLKRFQV</sequence>
<feature type="transmembrane region" description="Helical" evidence="9">
    <location>
        <begin position="313"/>
        <end position="335"/>
    </location>
</feature>
<dbReference type="PRINTS" id="PR00260">
    <property type="entry name" value="CHEMTRNSDUCR"/>
</dbReference>
<evidence type="ECO:0000256" key="5">
    <source>
        <dbReference type="ARBA" id="ARBA00023224"/>
    </source>
</evidence>
<evidence type="ECO:0000313" key="13">
    <source>
        <dbReference type="Proteomes" id="UP001589628"/>
    </source>
</evidence>
<feature type="coiled-coil region" evidence="8">
    <location>
        <begin position="379"/>
        <end position="406"/>
    </location>
</feature>
<dbReference type="PANTHER" id="PTHR32089:SF119">
    <property type="entry name" value="METHYL-ACCEPTING CHEMOTAXIS PROTEIN CTPL"/>
    <property type="match status" value="1"/>
</dbReference>
<name>A0ABV5ZDF5_9GAMM</name>
<dbReference type="SMART" id="SM00283">
    <property type="entry name" value="MA"/>
    <property type="match status" value="1"/>
</dbReference>
<evidence type="ECO:0000256" key="3">
    <source>
        <dbReference type="ARBA" id="ARBA00022989"/>
    </source>
</evidence>
<proteinExistence type="inferred from homology"/>